<dbReference type="InterPro" id="IPR008939">
    <property type="entry name" value="Lytic_TGlycosylase_superhlx_U"/>
</dbReference>
<evidence type="ECO:0000256" key="1">
    <source>
        <dbReference type="ARBA" id="ARBA00007734"/>
    </source>
</evidence>
<dbReference type="CDD" id="cd13401">
    <property type="entry name" value="Slt70-like"/>
    <property type="match status" value="1"/>
</dbReference>
<keyword evidence="3 5" id="KW-0732">Signal</keyword>
<dbReference type="GO" id="GO:0042597">
    <property type="term" value="C:periplasmic space"/>
    <property type="evidence" value="ECO:0007669"/>
    <property type="project" value="InterPro"/>
</dbReference>
<feature type="domain" description="Transglycosylase SLT" evidence="6">
    <location>
        <begin position="404"/>
        <end position="509"/>
    </location>
</feature>
<feature type="chain" id="PRO_5042542293" evidence="5">
    <location>
        <begin position="17"/>
        <end position="575"/>
    </location>
</feature>
<evidence type="ECO:0000256" key="4">
    <source>
        <dbReference type="SAM" id="MobiDB-lite"/>
    </source>
</evidence>
<dbReference type="Gene3D" id="1.25.20.10">
    <property type="entry name" value="Bacterial muramidases"/>
    <property type="match status" value="1"/>
</dbReference>
<sequence length="575" mass="63183">MLAGATLLSAASPALADSAEYFALRSTHTEVPALLPQSDRDYYKALFAAIDKEDWKTVQSMFDQRKDGPLHKVALAEFYLSARSPKVEASQLEDWFRGAPPLPEAEKLARMGQKRGLTNLPSLPSAQNFYRQPTLPKRTRPSAIDDGTVSAALRAGILDRIDKDDPDGARLLLDAADAGLSTDARAELRQRIAWSYYIENRDPDALAMARTVDEGTGPWVAEGDWVAGLAAWRTGDCNTSLDGFERAGRGSTNNELTAAAHYWASRAATRCRMPDRSGEHLKAAAQLDQTLYGMLAAEQLGTTLPQRFAKPDFDDHDWNKLQDKEPVRVAIELTEIGRDDLASQVLLYQAKIGDASDYEPLSRLARGLGLPATQLYMANNAPMGGQADPAARFPAPRWMPVTGWQVDPALAFAHALQESNFQTAVVSPAQAKGLMQITPITVREHAPSLNLSAPAVDLTDPRVNLAFGQQNLEMLRDAPATGGYLPKIMAAYNAGLAPVTRWNTQINDQGDPLLWMESIPYWETRSYVAIVMRNYWMYERQANSDSPSRKALASGKWPTFPGQPSSGRVWLSAKD</sequence>
<feature type="signal peptide" evidence="5">
    <location>
        <begin position="1"/>
        <end position="16"/>
    </location>
</feature>
<accession>A0AAJ5X724</accession>
<comment type="similarity">
    <text evidence="1">Belongs to the transglycosylase Slt family.</text>
</comment>
<gene>
    <name evidence="7" type="ORF">P0Y56_00905</name>
</gene>
<dbReference type="InterPro" id="IPR008258">
    <property type="entry name" value="Transglycosylase_SLT_dom_1"/>
</dbReference>
<dbReference type="SUPFAM" id="SSF53955">
    <property type="entry name" value="Lysozyme-like"/>
    <property type="match status" value="1"/>
</dbReference>
<dbReference type="KEGG" id="acob:P0Y56_00905"/>
<protein>
    <submittedName>
        <fullName evidence="7">Lytic transglycosylase domain-containing protein</fullName>
    </submittedName>
</protein>
<feature type="region of interest" description="Disordered" evidence="4">
    <location>
        <begin position="545"/>
        <end position="575"/>
    </location>
</feature>
<dbReference type="Pfam" id="PF01464">
    <property type="entry name" value="SLT"/>
    <property type="match status" value="1"/>
</dbReference>
<evidence type="ECO:0000259" key="6">
    <source>
        <dbReference type="Pfam" id="PF01464"/>
    </source>
</evidence>
<evidence type="ECO:0000256" key="3">
    <source>
        <dbReference type="ARBA" id="ARBA00022729"/>
    </source>
</evidence>
<dbReference type="PANTHER" id="PTHR37423">
    <property type="entry name" value="SOLUBLE LYTIC MUREIN TRANSGLYCOSYLASE-RELATED"/>
    <property type="match status" value="1"/>
</dbReference>
<organism evidence="7 8">
    <name type="scientific">Candidatus Andeanibacterium colombiense</name>
    <dbReference type="NCBI Taxonomy" id="3121345"/>
    <lineage>
        <taxon>Bacteria</taxon>
        <taxon>Pseudomonadati</taxon>
        <taxon>Pseudomonadota</taxon>
        <taxon>Alphaproteobacteria</taxon>
        <taxon>Sphingomonadales</taxon>
        <taxon>Sphingomonadaceae</taxon>
        <taxon>Candidatus Andeanibacterium</taxon>
    </lineage>
</organism>
<evidence type="ECO:0000256" key="5">
    <source>
        <dbReference type="SAM" id="SignalP"/>
    </source>
</evidence>
<dbReference type="AlphaFoldDB" id="A0AAJ5X724"/>
<evidence type="ECO:0000256" key="2">
    <source>
        <dbReference type="ARBA" id="ARBA00009387"/>
    </source>
</evidence>
<dbReference type="Gene3D" id="1.10.530.10">
    <property type="match status" value="1"/>
</dbReference>
<dbReference type="PANTHER" id="PTHR37423:SF2">
    <property type="entry name" value="MEMBRANE-BOUND LYTIC MUREIN TRANSGLYCOSYLASE C"/>
    <property type="match status" value="1"/>
</dbReference>
<dbReference type="EMBL" id="CP119316">
    <property type="protein sequence ID" value="WEK46876.1"/>
    <property type="molecule type" value="Genomic_DNA"/>
</dbReference>
<evidence type="ECO:0000313" key="7">
    <source>
        <dbReference type="EMBL" id="WEK46876.1"/>
    </source>
</evidence>
<proteinExistence type="inferred from homology"/>
<dbReference type="Proteomes" id="UP001218362">
    <property type="component" value="Chromosome"/>
</dbReference>
<evidence type="ECO:0000313" key="8">
    <source>
        <dbReference type="Proteomes" id="UP001218362"/>
    </source>
</evidence>
<dbReference type="InterPro" id="IPR023346">
    <property type="entry name" value="Lysozyme-like_dom_sf"/>
</dbReference>
<name>A0AAJ5X724_9SPHN</name>
<dbReference type="SUPFAM" id="SSF48435">
    <property type="entry name" value="Bacterial muramidases"/>
    <property type="match status" value="1"/>
</dbReference>
<dbReference type="GO" id="GO:0004553">
    <property type="term" value="F:hydrolase activity, hydrolyzing O-glycosyl compounds"/>
    <property type="evidence" value="ECO:0007669"/>
    <property type="project" value="InterPro"/>
</dbReference>
<reference evidence="7" key="1">
    <citation type="submission" date="2023-03" db="EMBL/GenBank/DDBJ databases">
        <title>Andean soil-derived lignocellulolytic bacterial consortium as a source of novel taxa and putative plastic-active enzymes.</title>
        <authorList>
            <person name="Diaz-Garcia L."/>
            <person name="Chuvochina M."/>
            <person name="Feuerriegel G."/>
            <person name="Bunk B."/>
            <person name="Sproer C."/>
            <person name="Streit W.R."/>
            <person name="Rodriguez L.M."/>
            <person name="Overmann J."/>
            <person name="Jimenez D.J."/>
        </authorList>
    </citation>
    <scope>NUCLEOTIDE SEQUENCE</scope>
    <source>
        <strain evidence="7">MAG 26</strain>
    </source>
</reference>
<comment type="similarity">
    <text evidence="2">Belongs to the virb1 family.</text>
</comment>